<name>A0ABV2HE91_9HYPH</name>
<keyword evidence="2" id="KW-1185">Reference proteome</keyword>
<accession>A0ABV2HE91</accession>
<evidence type="ECO:0000313" key="2">
    <source>
        <dbReference type="Proteomes" id="UP001549031"/>
    </source>
</evidence>
<gene>
    <name evidence="1" type="ORF">ABID21_005008</name>
</gene>
<dbReference type="Proteomes" id="UP001549031">
    <property type="component" value="Unassembled WGS sequence"/>
</dbReference>
<evidence type="ECO:0000313" key="1">
    <source>
        <dbReference type="EMBL" id="MET3588868.1"/>
    </source>
</evidence>
<reference evidence="1 2" key="1">
    <citation type="submission" date="2024-06" db="EMBL/GenBank/DDBJ databases">
        <title>Genomic Encyclopedia of Type Strains, Phase IV (KMG-IV): sequencing the most valuable type-strain genomes for metagenomic binning, comparative biology and taxonomic classification.</title>
        <authorList>
            <person name="Goeker M."/>
        </authorList>
    </citation>
    <scope>NUCLEOTIDE SEQUENCE [LARGE SCALE GENOMIC DNA]</scope>
    <source>
        <strain evidence="1 2">DSM 105042</strain>
    </source>
</reference>
<proteinExistence type="predicted"/>
<protein>
    <submittedName>
        <fullName evidence="1">Uncharacterized protein</fullName>
    </submittedName>
</protein>
<dbReference type="EMBL" id="JBEPLJ010000040">
    <property type="protein sequence ID" value="MET3588868.1"/>
    <property type="molecule type" value="Genomic_DNA"/>
</dbReference>
<sequence>MSDLVEACQAIIEERPTEWLECFDKTPVGQLQFIARDLSGITHQRHAIAGMLYERVVRVFGSNAAQGDLFDERRRTA</sequence>
<comment type="caution">
    <text evidence="1">The sequence shown here is derived from an EMBL/GenBank/DDBJ whole genome shotgun (WGS) entry which is preliminary data.</text>
</comment>
<organism evidence="1 2">
    <name type="scientific">Pseudorhizobium tarimense</name>
    <dbReference type="NCBI Taxonomy" id="1079109"/>
    <lineage>
        <taxon>Bacteria</taxon>
        <taxon>Pseudomonadati</taxon>
        <taxon>Pseudomonadota</taxon>
        <taxon>Alphaproteobacteria</taxon>
        <taxon>Hyphomicrobiales</taxon>
        <taxon>Rhizobiaceae</taxon>
        <taxon>Rhizobium/Agrobacterium group</taxon>
        <taxon>Pseudorhizobium</taxon>
    </lineage>
</organism>